<dbReference type="Gene3D" id="3.30.160.60">
    <property type="entry name" value="Classic Zinc Finger"/>
    <property type="match status" value="2"/>
</dbReference>
<evidence type="ECO:0000256" key="4">
    <source>
        <dbReference type="ARBA" id="ARBA00022833"/>
    </source>
</evidence>
<evidence type="ECO:0000256" key="5">
    <source>
        <dbReference type="ARBA" id="ARBA00023125"/>
    </source>
</evidence>
<gene>
    <name evidence="10" type="primary">LOC100185373</name>
</gene>
<dbReference type="Pfam" id="PF05485">
    <property type="entry name" value="THAP"/>
    <property type="match status" value="2"/>
</dbReference>
<evidence type="ECO:0000256" key="2">
    <source>
        <dbReference type="ARBA" id="ARBA00022737"/>
    </source>
</evidence>
<dbReference type="SUPFAM" id="SSF57667">
    <property type="entry name" value="beta-beta-alpha zinc fingers"/>
    <property type="match status" value="1"/>
</dbReference>
<dbReference type="PROSITE" id="PS50157">
    <property type="entry name" value="ZINC_FINGER_C2H2_2"/>
    <property type="match status" value="2"/>
</dbReference>
<feature type="domain" description="THAP-type" evidence="9">
    <location>
        <begin position="1"/>
        <end position="84"/>
    </location>
</feature>
<evidence type="ECO:0000256" key="6">
    <source>
        <dbReference type="PROSITE-ProRule" id="PRU00042"/>
    </source>
</evidence>
<evidence type="ECO:0000256" key="3">
    <source>
        <dbReference type="ARBA" id="ARBA00022771"/>
    </source>
</evidence>
<dbReference type="InterPro" id="IPR013087">
    <property type="entry name" value="Znf_C2H2_type"/>
</dbReference>
<name>A0A6F9DHJ3_9ASCI</name>
<dbReference type="SMART" id="SM00692">
    <property type="entry name" value="DM3"/>
    <property type="match status" value="1"/>
</dbReference>
<keyword evidence="2" id="KW-0677">Repeat</keyword>
<dbReference type="PROSITE" id="PS00028">
    <property type="entry name" value="ZINC_FINGER_C2H2_1"/>
    <property type="match status" value="3"/>
</dbReference>
<dbReference type="InterPro" id="IPR038441">
    <property type="entry name" value="THAP_Znf_sf"/>
</dbReference>
<dbReference type="AlphaFoldDB" id="A0A6F9DHJ3"/>
<dbReference type="GO" id="GO:0003677">
    <property type="term" value="F:DNA binding"/>
    <property type="evidence" value="ECO:0007669"/>
    <property type="project" value="UniProtKB-UniRule"/>
</dbReference>
<evidence type="ECO:0000259" key="8">
    <source>
        <dbReference type="PROSITE" id="PS50157"/>
    </source>
</evidence>
<dbReference type="EMBL" id="LR787072">
    <property type="protein sequence ID" value="CAB3262934.1"/>
    <property type="molecule type" value="mRNA"/>
</dbReference>
<evidence type="ECO:0000259" key="9">
    <source>
        <dbReference type="PROSITE" id="PS50950"/>
    </source>
</evidence>
<evidence type="ECO:0000256" key="7">
    <source>
        <dbReference type="PROSITE-ProRule" id="PRU00309"/>
    </source>
</evidence>
<feature type="domain" description="C2H2-type" evidence="8">
    <location>
        <begin position="808"/>
        <end position="835"/>
    </location>
</feature>
<organism evidence="10">
    <name type="scientific">Phallusia mammillata</name>
    <dbReference type="NCBI Taxonomy" id="59560"/>
    <lineage>
        <taxon>Eukaryota</taxon>
        <taxon>Metazoa</taxon>
        <taxon>Chordata</taxon>
        <taxon>Tunicata</taxon>
        <taxon>Ascidiacea</taxon>
        <taxon>Phlebobranchia</taxon>
        <taxon>Ascidiidae</taxon>
        <taxon>Phallusia</taxon>
    </lineage>
</organism>
<evidence type="ECO:0000256" key="1">
    <source>
        <dbReference type="ARBA" id="ARBA00022723"/>
    </source>
</evidence>
<dbReference type="SUPFAM" id="SSF57716">
    <property type="entry name" value="Glucocorticoid receptor-like (DNA-binding domain)"/>
    <property type="match status" value="2"/>
</dbReference>
<dbReference type="SMART" id="SM00980">
    <property type="entry name" value="THAP"/>
    <property type="match status" value="2"/>
</dbReference>
<keyword evidence="1" id="KW-0479">Metal-binding</keyword>
<dbReference type="SMART" id="SM00355">
    <property type="entry name" value="ZnF_C2H2"/>
    <property type="match status" value="4"/>
</dbReference>
<accession>A0A6F9DHJ3</accession>
<keyword evidence="3 6" id="KW-0863">Zinc-finger</keyword>
<dbReference type="PANTHER" id="PTHR24379:SF121">
    <property type="entry name" value="C2H2-TYPE DOMAIN-CONTAINING PROTEIN"/>
    <property type="match status" value="1"/>
</dbReference>
<proteinExistence type="evidence at transcript level"/>
<dbReference type="PROSITE" id="PS50950">
    <property type="entry name" value="ZF_THAP"/>
    <property type="match status" value="2"/>
</dbReference>
<sequence length="875" mass="96248">MPVCAGYNCHKRIQKGTSLFKFPKHTGLCKKWLECLGRKDLFDFSYEDLKNGGFRVCQKHFHVSDVYKKGSKTFLKKSALPTVQQYCSPNDILKESPFSYFTEEGDKPIIEPRKKKLQCNVPLVLNVKDIPTDSIQVDDSPLEDITVIYYCSIPMCSNNSQQQPHLKFHTLPAYKSTSNIPPGVNPLVVVWKKFLNTILSLWGMQDQMLRNQTCLRICSIHFKAEDFIIPPTKGVSGTKVILKATSFPSVDPLFESYLTAQKKLQEDEPDTTLSDPTKIQKFNSGTTSTNTIVLNSSQKPALVTTINTPSISSEKSTPIINLSPSTTIQQPIALGTALQCADGSLKMPISRLPNQKPPKTSYYLLPVICTKQETTQKMLLIPTANSGTSGTTQPISSIKVGEKQVVRKKPAIIRSGGTTAGKKTTKQTLKTIKILKPMNQNKKSIVKTAGTASLAVATNPRKLNHTVKPVTTSAAPTASSKLVGNQSNKPSLRPILAKPNLAPKTGTFLNLNDFASSNSLSNINLKIHGSTININPSTTKQDQTTKQPTASTQLIVSSGANPTVTLSNVQSDPFPSIHAAEIGPLSVLEKQIKIEENIVDPALQPFLLSTSRNETEKQDTFVANFLTDRVKRPSVTDAADLPVKRIKMEVEQDDVLLDVTTIPKESNLDTKTEDLNEDKENALLVTDNGPYAMTDGQPRCGRKPPMDHPWDDSLLEHVTYGLSKGQPKLTDAISEEDLPLDNGAVPQSRFCQYCSADVFQTKSSGGFTNHEAGHTPTTTYYCNICSDSFPSALQLHAHTGTHSADGRIMCLHCDSTFDDFVELVEHSDNHIDDLPLQCPLCYSSFYNKSGVECHLRKHIEKSFMPSVAVVNVEIS</sequence>
<dbReference type="Gene3D" id="6.20.210.20">
    <property type="entry name" value="THAP domain"/>
    <property type="match status" value="1"/>
</dbReference>
<keyword evidence="5 7" id="KW-0238">DNA-binding</keyword>
<evidence type="ECO:0000313" key="10">
    <source>
        <dbReference type="EMBL" id="CAB3262934.1"/>
    </source>
</evidence>
<feature type="domain" description="THAP-type" evidence="9">
    <location>
        <begin position="147"/>
        <end position="251"/>
    </location>
</feature>
<dbReference type="GO" id="GO:0008270">
    <property type="term" value="F:zinc ion binding"/>
    <property type="evidence" value="ECO:0007669"/>
    <property type="project" value="UniProtKB-KW"/>
</dbReference>
<protein>
    <submittedName>
        <fullName evidence="10">Uncharacterized protein LOC100185373</fullName>
    </submittedName>
</protein>
<dbReference type="PANTHER" id="PTHR24379">
    <property type="entry name" value="KRAB AND ZINC FINGER DOMAIN-CONTAINING"/>
    <property type="match status" value="1"/>
</dbReference>
<feature type="domain" description="C2H2-type" evidence="8">
    <location>
        <begin position="780"/>
        <end position="807"/>
    </location>
</feature>
<dbReference type="InterPro" id="IPR036236">
    <property type="entry name" value="Znf_C2H2_sf"/>
</dbReference>
<keyword evidence="4" id="KW-0862">Zinc</keyword>
<reference evidence="10" key="1">
    <citation type="submission" date="2020-04" db="EMBL/GenBank/DDBJ databases">
        <authorList>
            <person name="Neveu A P."/>
        </authorList>
    </citation>
    <scope>NUCLEOTIDE SEQUENCE</scope>
    <source>
        <tissue evidence="10">Whole embryo</tissue>
    </source>
</reference>
<dbReference type="InterPro" id="IPR006612">
    <property type="entry name" value="THAP_Znf"/>
</dbReference>